<dbReference type="Proteomes" id="UP000194218">
    <property type="component" value="Chromosome"/>
</dbReference>
<evidence type="ECO:0000313" key="3">
    <source>
        <dbReference type="Proteomes" id="UP000194218"/>
    </source>
</evidence>
<gene>
    <name evidence="2" type="ORF">CAG99_25415</name>
</gene>
<dbReference type="KEGG" id="smao:CAG99_25415"/>
<evidence type="ECO:0000313" key="2">
    <source>
        <dbReference type="EMBL" id="ARQ71724.1"/>
    </source>
</evidence>
<sequence length="64" mass="6838">MPPVSAAMMSTTSSRGRPGLPCAPRIGDFPFREDLKSLFGVATFSSLSVQRPAAGDRRAAQRND</sequence>
<organism evidence="2 3">
    <name type="scientific">Streptomyces marincola</name>
    <dbReference type="NCBI Taxonomy" id="2878388"/>
    <lineage>
        <taxon>Bacteria</taxon>
        <taxon>Bacillati</taxon>
        <taxon>Actinomycetota</taxon>
        <taxon>Actinomycetes</taxon>
        <taxon>Kitasatosporales</taxon>
        <taxon>Streptomycetaceae</taxon>
        <taxon>Streptomyces</taxon>
    </lineage>
</organism>
<reference evidence="2 3" key="1">
    <citation type="submission" date="2017-05" db="EMBL/GenBank/DDBJ databases">
        <title>Complete genome sequence of Streptomyces sp. SCSIO 03032 revealed the diverse biosynthetic pathways for its bioactive secondary metabolites.</title>
        <authorList>
            <person name="Ma L."/>
            <person name="Zhu Y."/>
            <person name="Zhang W."/>
            <person name="Zhang G."/>
            <person name="Tian X."/>
            <person name="Zhang S."/>
            <person name="Zhang C."/>
        </authorList>
    </citation>
    <scope>NUCLEOTIDE SEQUENCE [LARGE SCALE GENOMIC DNA]</scope>
    <source>
        <strain evidence="2 3">SCSIO 03032</strain>
    </source>
</reference>
<feature type="region of interest" description="Disordered" evidence="1">
    <location>
        <begin position="1"/>
        <end position="21"/>
    </location>
</feature>
<accession>A0A1W7D3Z9</accession>
<evidence type="ECO:0000256" key="1">
    <source>
        <dbReference type="SAM" id="MobiDB-lite"/>
    </source>
</evidence>
<keyword evidence="3" id="KW-1185">Reference proteome</keyword>
<proteinExistence type="predicted"/>
<protein>
    <submittedName>
        <fullName evidence="2">Uncharacterized protein</fullName>
    </submittedName>
</protein>
<dbReference type="AlphaFoldDB" id="A0A1W7D3Z9"/>
<dbReference type="EMBL" id="CP021121">
    <property type="protein sequence ID" value="ARQ71724.1"/>
    <property type="molecule type" value="Genomic_DNA"/>
</dbReference>
<name>A0A1W7D3Z9_9ACTN</name>